<evidence type="ECO:0000256" key="1">
    <source>
        <dbReference type="SAM" id="MobiDB-lite"/>
    </source>
</evidence>
<name>A0ABR7ZAB0_9PSED</name>
<feature type="compositionally biased region" description="Basic and acidic residues" evidence="1">
    <location>
        <begin position="119"/>
        <end position="134"/>
    </location>
</feature>
<reference evidence="2 3" key="1">
    <citation type="journal article" date="2020" name="Insects">
        <title>Bacteria Belonging to Pseudomonas typographi sp. nov. from the Bark Beetle Ips typographus Have Genomic Potential to Aid in the Host Ecology.</title>
        <authorList>
            <person name="Peral-Aranega E."/>
            <person name="Saati-Santamaria Z."/>
            <person name="Kolarik M."/>
            <person name="Rivas R."/>
            <person name="Garcia-Fraile P."/>
        </authorList>
    </citation>
    <scope>NUCLEOTIDE SEQUENCE [LARGE SCALE GENOMIC DNA]</scope>
    <source>
        <strain evidence="2 3">CA3A</strain>
    </source>
</reference>
<proteinExistence type="predicted"/>
<organism evidence="2 3">
    <name type="scientific">Pseudomonas typographi</name>
    <dbReference type="NCBI Taxonomy" id="2715964"/>
    <lineage>
        <taxon>Bacteria</taxon>
        <taxon>Pseudomonadati</taxon>
        <taxon>Pseudomonadota</taxon>
        <taxon>Gammaproteobacteria</taxon>
        <taxon>Pseudomonadales</taxon>
        <taxon>Pseudomonadaceae</taxon>
        <taxon>Pseudomonas</taxon>
    </lineage>
</organism>
<feature type="region of interest" description="Disordered" evidence="1">
    <location>
        <begin position="114"/>
        <end position="134"/>
    </location>
</feature>
<accession>A0ABR7ZAB0</accession>
<dbReference type="RefSeq" id="WP_190427396.1">
    <property type="nucleotide sequence ID" value="NZ_JAAOCA010000072.1"/>
</dbReference>
<dbReference type="Proteomes" id="UP000805841">
    <property type="component" value="Unassembled WGS sequence"/>
</dbReference>
<gene>
    <name evidence="2" type="ORF">HAQ05_27420</name>
</gene>
<dbReference type="EMBL" id="JAAOCA010000072">
    <property type="protein sequence ID" value="MBD1602412.1"/>
    <property type="molecule type" value="Genomic_DNA"/>
</dbReference>
<keyword evidence="3" id="KW-1185">Reference proteome</keyword>
<evidence type="ECO:0000313" key="2">
    <source>
        <dbReference type="EMBL" id="MBD1602412.1"/>
    </source>
</evidence>
<protein>
    <submittedName>
        <fullName evidence="2">Uncharacterized protein</fullName>
    </submittedName>
</protein>
<sequence length="180" mass="20112">MISLELLTIQHKDTERAWLSANVDQFLSAGGEVDVVSGFTGRVAPYNHFTDTKAQAQERFNNAVKAHGEQAEVAAKIRQLAKTKTCREICLELGMTRGAVRHLAHQYRISFQVRATMPKPEREPTPSKRRDAQDAKLLRTYAELGTSLNHAAEHSGIGRKRATRLAEQHNISFPPYGYTG</sequence>
<comment type="caution">
    <text evidence="2">The sequence shown here is derived from an EMBL/GenBank/DDBJ whole genome shotgun (WGS) entry which is preliminary data.</text>
</comment>
<evidence type="ECO:0000313" key="3">
    <source>
        <dbReference type="Proteomes" id="UP000805841"/>
    </source>
</evidence>